<dbReference type="Pfam" id="PF14331">
    <property type="entry name" value="IcmF-related_N"/>
    <property type="match status" value="1"/>
</dbReference>
<keyword evidence="1" id="KW-1133">Transmembrane helix</keyword>
<organism evidence="5 6">
    <name type="scientific">Pantoea osteomyelitidis</name>
    <dbReference type="NCBI Taxonomy" id="3230026"/>
    <lineage>
        <taxon>Bacteria</taxon>
        <taxon>Pseudomonadati</taxon>
        <taxon>Pseudomonadota</taxon>
        <taxon>Gammaproteobacteria</taxon>
        <taxon>Enterobacterales</taxon>
        <taxon>Erwiniaceae</taxon>
        <taxon>Pantoea</taxon>
    </lineage>
</organism>
<accession>A0ABW7Q0U0</accession>
<feature type="transmembrane region" description="Helical" evidence="1">
    <location>
        <begin position="104"/>
        <end position="123"/>
    </location>
</feature>
<keyword evidence="6" id="KW-1185">Reference proteome</keyword>
<dbReference type="RefSeq" id="WP_397217765.1">
    <property type="nucleotide sequence ID" value="NZ_JBGFSN010000011.1"/>
</dbReference>
<dbReference type="PANTHER" id="PTHR36153">
    <property type="entry name" value="INNER MEMBRANE PROTEIN-RELATED"/>
    <property type="match status" value="1"/>
</dbReference>
<protein>
    <submittedName>
        <fullName evidence="5">Type VI secretion system membrane subunit TssM</fullName>
    </submittedName>
</protein>
<evidence type="ECO:0000259" key="2">
    <source>
        <dbReference type="Pfam" id="PF06744"/>
    </source>
</evidence>
<feature type="domain" description="Type VI secretion system IcmF C-terminal" evidence="2">
    <location>
        <begin position="1159"/>
        <end position="1251"/>
    </location>
</feature>
<dbReference type="InterPro" id="IPR053156">
    <property type="entry name" value="T6SS_TssM-like"/>
</dbReference>
<evidence type="ECO:0000313" key="6">
    <source>
        <dbReference type="Proteomes" id="UP001611251"/>
    </source>
</evidence>
<name>A0ABW7Q0U0_9GAMM</name>
<reference evidence="5 6" key="1">
    <citation type="submission" date="2024-08" db="EMBL/GenBank/DDBJ databases">
        <title>Pantoea ronii - a newly identified human opportunistic pathogen.</title>
        <authorList>
            <person name="Keidar-Friedman D."/>
            <person name="Sorek N."/>
            <person name="Leshin-Carmel D."/>
            <person name="Tsur A."/>
            <person name="Amsalem M."/>
            <person name="Tolkach D."/>
            <person name="Brosh-Nissimov T."/>
        </authorList>
    </citation>
    <scope>NUCLEOTIDE SEQUENCE [LARGE SCALE GENOMIC DNA]</scope>
    <source>
        <strain evidence="5 6">AA23256</strain>
    </source>
</reference>
<dbReference type="EMBL" id="JBGFSN010000011">
    <property type="protein sequence ID" value="MFH8136198.1"/>
    <property type="molecule type" value="Genomic_DNA"/>
</dbReference>
<dbReference type="PANTHER" id="PTHR36153:SF1">
    <property type="entry name" value="TYPE VI SECRETION SYSTEM COMPONENT TSSM1"/>
    <property type="match status" value="1"/>
</dbReference>
<dbReference type="InterPro" id="IPR017731">
    <property type="entry name" value="TssM1-like"/>
</dbReference>
<keyword evidence="1" id="KW-0812">Transmembrane</keyword>
<dbReference type="InterPro" id="IPR009612">
    <property type="entry name" value="IcmF-rel"/>
</dbReference>
<evidence type="ECO:0000259" key="4">
    <source>
        <dbReference type="Pfam" id="PF14331"/>
    </source>
</evidence>
<dbReference type="InterPro" id="IPR025743">
    <property type="entry name" value="TssM1_N"/>
</dbReference>
<evidence type="ECO:0000256" key="1">
    <source>
        <dbReference type="SAM" id="Phobius"/>
    </source>
</evidence>
<feature type="domain" description="Type VI secretion system component TssM1 N-terminal" evidence="4">
    <location>
        <begin position="256"/>
        <end position="530"/>
    </location>
</feature>
<feature type="domain" description="IcmF-related" evidence="3">
    <location>
        <begin position="582"/>
        <end position="909"/>
    </location>
</feature>
<dbReference type="Pfam" id="PF06744">
    <property type="entry name" value="IcmF_C"/>
    <property type="match status" value="1"/>
</dbReference>
<dbReference type="InterPro" id="IPR010623">
    <property type="entry name" value="IcmF_C"/>
</dbReference>
<evidence type="ECO:0000313" key="5">
    <source>
        <dbReference type="EMBL" id="MFH8136198.1"/>
    </source>
</evidence>
<comment type="caution">
    <text evidence="5">The sequence shown here is derived from an EMBL/GenBank/DDBJ whole genome shotgun (WGS) entry which is preliminary data.</text>
</comment>
<dbReference type="NCBIfam" id="TIGR03348">
    <property type="entry name" value="VI_IcmF"/>
    <property type="match status" value="1"/>
</dbReference>
<dbReference type="Pfam" id="PF06761">
    <property type="entry name" value="IcmF-related"/>
    <property type="match status" value="1"/>
</dbReference>
<sequence length="1314" mass="148813">MAFFNGSSALRLTKWIIALLSLLLIALAIWFLGPFLGFGETRPLATTEPRVIFIILAVLCFIGLLYSVPLILLFLVTSAVMVWVFGPWLLVGESYPLAEVVPRATLIIALLFIALLYGAWRLLMAVRLDPALLDKFFKDKALQPEEQYAREVTRIIRHAANYIKGTQKKLAKWRFSRSAHYYLDKLPWYMTLGPEGAGKTSTVLASGLSFPVPEQLTRIGKESQPTLNCECWFANEAIFIDTAGKYINEDKSADFEWTSILKALKKYRPLKSINGVIVTLPAEAIMGQDKKEIFTLASRIRARLDEMKNSLGVCFPVYVLITRLDELAGFAEYFRTLTPEEREQIWGFTLPYNQHKKMLMPDLKATLNTELALLEERIEGGLTVRMQDEYDATDRKRIYAFPQDFRELAAGVSEVVHHIFFSSKYDDVQNQAQLRGVYFLSAMQQGNTFLVNKKTLIQKWKTFITGNSAAPEKEESDGKSRDLLVNDAIYGRQYFLKRLFSDVIVPDAHLARFNSASTSRYRFRNIVGHTLCIGIVVWLLNSFYHSYRNNTSYLDEIVSRVTALENETKRFSKSTQEAMLPVLLRLSQELPYSEQFDVASPPLNYRYGLYVGYKMLSASESLYVWFLKRLLLPAIEDQATYALEKAIQSGELDTIYRQLKTYLLVYGQGKMDEVWLTNSLFNQWQAASKTDMWGDRETLEMHFQTLLAHSDWRKYGREPDNELISQARTPLQNNSSAARLYERLKEKIAQDEVPDNLTLSKLMEEQDTSVLTLTDTDLALRGVPGLFTWDGYHHFFKGRLNEFIKQLQSEDSWIIGTKEKLSMLNTQMPVDMLKGGMREGKSLQEAVLKLYLKEYARTWNRFISSIALKTDTLDVAKNNNLTFDIYALRIITAPDSPLKNLLVNIVREITLVDPSVNIAGSVSFRGSNLLGNAMKMKDVVEFREKKLLRENVDNHFNPLRQLVGYQPPVLPGNEKSSRKGGEGLDAVLSMLREHYMILVVTKEAIKNGDTPPEGDKAQQLRAAALTWPEPLGNIILPLLNKTTTKVNNQIVLKMNSHAQQGIGEICRSVIAGKYPFTSNGQEIGLHEFESFFGKGGTMDQYFADNLADQVDTSIKPWRYKQEAQGAVSGRAVLSSFELAADIQRHFFQSDDGKKFNVNFAISVAFMDPSITAAKIKFDDQQFHYKHGPVMPENFNWPGALSGTLIDLSLQPAGSTTKFIGPWALLRWLDSAESATQAANGHMLLTYSLNKKNNASSHSTRLFSSPFFSSAEQEKVQFEVAGLSSKGVLLNRLIKSFRCPSDRKISTGLPNSNIL</sequence>
<gene>
    <name evidence="5" type="primary">tssM</name>
    <name evidence="5" type="ORF">ABU178_18775</name>
</gene>
<feature type="transmembrane region" description="Helical" evidence="1">
    <location>
        <begin position="51"/>
        <end position="84"/>
    </location>
</feature>
<evidence type="ECO:0000259" key="3">
    <source>
        <dbReference type="Pfam" id="PF06761"/>
    </source>
</evidence>
<feature type="transmembrane region" description="Helical" evidence="1">
    <location>
        <begin position="15"/>
        <end position="39"/>
    </location>
</feature>
<dbReference type="Proteomes" id="UP001611251">
    <property type="component" value="Unassembled WGS sequence"/>
</dbReference>
<proteinExistence type="predicted"/>
<keyword evidence="1" id="KW-0472">Membrane</keyword>